<evidence type="ECO:0000256" key="1">
    <source>
        <dbReference type="SAM" id="Coils"/>
    </source>
</evidence>
<dbReference type="SUPFAM" id="SSF53335">
    <property type="entry name" value="S-adenosyl-L-methionine-dependent methyltransferases"/>
    <property type="match status" value="1"/>
</dbReference>
<dbReference type="InterPro" id="IPR001173">
    <property type="entry name" value="Glyco_trans_2-like"/>
</dbReference>
<dbReference type="CDD" id="cd04186">
    <property type="entry name" value="GT_2_like_c"/>
    <property type="match status" value="1"/>
</dbReference>
<dbReference type="CDD" id="cd03801">
    <property type="entry name" value="GT4_PimA-like"/>
    <property type="match status" value="1"/>
</dbReference>
<dbReference type="EC" id="2.4.-.-" evidence="4"/>
<proteinExistence type="predicted"/>
<dbReference type="AlphaFoldDB" id="A0A9X1WRN1"/>
<dbReference type="InterPro" id="IPR025714">
    <property type="entry name" value="Methyltranfer_dom"/>
</dbReference>
<comment type="caution">
    <text evidence="4">The sequence shown here is derived from an EMBL/GenBank/DDBJ whole genome shotgun (WGS) entry which is preliminary data.</text>
</comment>
<feature type="domain" description="Glycosyltransferase 2-like" evidence="2">
    <location>
        <begin position="466"/>
        <end position="592"/>
    </location>
</feature>
<sequence length="1096" mass="127794">MEFTGERFIPNITDKELEIEHMQRYLSLTEIVRDKSVLDAACGEGYGSYFLSKSAKSVCGIDIDNQTIELAAEKYKQDNLSFEISGIDSLPFDDHIFDVLISFETLEHVDEHIQQKFLQEAKRVLKQDGILVISTPNKEYYSDQSNYVNPFHVKELYRDEFEALLSKQFTYVDIVSQRFEVVSLMDRADHGVEKREVHYDAYVESEIQEKYMIAFCSDVDSKFSEAESCLLYPFKYDEMKMRILTLQDEVEDRNRHICTLDEELNFLRKQYMRLEELEEKISCLHRDKLDLEQKYSEVEEEKEKLENSLDIQKRHSDSLKQQLTELLQENQKLKQDFKNKEGHIELLLVEERKLQRIYDSTGWSLLMSYYKLRDAIIPAKSKRRVLAKLGIKTLKNPKFMISKLNKGNIKKLKYYFKAEDASQLENRIETFIERNSGEESHPEIQIFANEDLKHLKFDYVENPLVSIIIPVYNQWNYTYSCLASILENTKDTSYEVIIADDMSTDETIDIQNYVDNVRVVRDGVNRGFLLNCNNAARQARGKYIFFLNNDTNVQPEWLSSLVHLIESNSKIGMVGSKLIYPDGRQQEAGGIIWEDASGWNYGRLDDPEKPEYNYVKEVDYISGAAILVRHDLWKEIGGFDERFVPAYFEDSDLAFEVRKLGYKVLLQPRSVVVHFEGISHGTDLGSGIKSYQVQNKEKFLNKWNSVLTHQHFPNAEHVFWARDRSRDKKTVVIVDHYVPHYDKDAGGRCTYFYIRLMISMGLHVIFIGDNFYRHEPYTTELQQMGVEVLYGNDYAKNINKWIKANGQYLDYVYLNRPHISIKYMDVFKKHTNAKIIYFGHDLHYLREMRNYEITKNPSVLKSAEEWKETESKLFEMADVIHVVGSFEQQVLLEQFPDKPIRNIPLFPYSQPYGETHSINAFEGRKDLLFVGGFNHKPNFDGIMWFIKDVFPKIRNEIEDIKLFIVGSNPPEELKEMQSEQIVIAGYVSDQELEEYYNRCRVVVVPLRFGAGVKGKVVEALNYQVPIVTTSIGAEGLENIKDVLAVSDDKDHFATSVINLYLNEELWNASSKSSGGYIKKYFTIDAAKRILSLDIEN</sequence>
<reference evidence="4" key="1">
    <citation type="submission" date="2022-04" db="EMBL/GenBank/DDBJ databases">
        <title>Paenibacillus mangrovi sp. nov., a novel endophytic bacterium isolated from bark of Kandelia candel.</title>
        <authorList>
            <person name="Tuo L."/>
        </authorList>
    </citation>
    <scope>NUCLEOTIDE SEQUENCE</scope>
    <source>
        <strain evidence="4">KQZ6P-2</strain>
    </source>
</reference>
<dbReference type="Pfam" id="PF00535">
    <property type="entry name" value="Glycos_transf_2"/>
    <property type="match status" value="1"/>
</dbReference>
<dbReference type="Gene3D" id="3.40.50.150">
    <property type="entry name" value="Vaccinia Virus protein VP39"/>
    <property type="match status" value="1"/>
</dbReference>
<dbReference type="Proteomes" id="UP001139347">
    <property type="component" value="Unassembled WGS sequence"/>
</dbReference>
<protein>
    <submittedName>
        <fullName evidence="4">Glycosyltransferase</fullName>
        <ecNumber evidence="4">2.4.-.-</ecNumber>
    </submittedName>
</protein>
<dbReference type="InterPro" id="IPR029044">
    <property type="entry name" value="Nucleotide-diphossugar_trans"/>
</dbReference>
<keyword evidence="1" id="KW-0175">Coiled coil</keyword>
<dbReference type="Gene3D" id="3.40.50.2000">
    <property type="entry name" value="Glycogen Phosphorylase B"/>
    <property type="match status" value="1"/>
</dbReference>
<dbReference type="SUPFAM" id="SSF53448">
    <property type="entry name" value="Nucleotide-diphospho-sugar transferases"/>
    <property type="match status" value="1"/>
</dbReference>
<organism evidence="4 5">
    <name type="scientific">Paenibacillus mangrovi</name>
    <dbReference type="NCBI Taxonomy" id="2931978"/>
    <lineage>
        <taxon>Bacteria</taxon>
        <taxon>Bacillati</taxon>
        <taxon>Bacillota</taxon>
        <taxon>Bacilli</taxon>
        <taxon>Bacillales</taxon>
        <taxon>Paenibacillaceae</taxon>
        <taxon>Paenibacillus</taxon>
    </lineage>
</organism>
<evidence type="ECO:0000259" key="3">
    <source>
        <dbReference type="Pfam" id="PF13847"/>
    </source>
</evidence>
<dbReference type="Gene3D" id="3.90.550.10">
    <property type="entry name" value="Spore Coat Polysaccharide Biosynthesis Protein SpsA, Chain A"/>
    <property type="match status" value="1"/>
</dbReference>
<keyword evidence="4" id="KW-0808">Transferase</keyword>
<keyword evidence="4" id="KW-0328">Glycosyltransferase</keyword>
<dbReference type="EMBL" id="JALIRP010000005">
    <property type="protein sequence ID" value="MCJ8012685.1"/>
    <property type="molecule type" value="Genomic_DNA"/>
</dbReference>
<evidence type="ECO:0000259" key="2">
    <source>
        <dbReference type="Pfam" id="PF00535"/>
    </source>
</evidence>
<name>A0A9X1WRN1_9BACL</name>
<dbReference type="PANTHER" id="PTHR43179">
    <property type="entry name" value="RHAMNOSYLTRANSFERASE WBBL"/>
    <property type="match status" value="1"/>
</dbReference>
<dbReference type="RefSeq" id="WP_244725514.1">
    <property type="nucleotide sequence ID" value="NZ_JALIRP010000005.1"/>
</dbReference>
<dbReference type="Pfam" id="PF13692">
    <property type="entry name" value="Glyco_trans_1_4"/>
    <property type="match status" value="1"/>
</dbReference>
<dbReference type="SUPFAM" id="SSF53756">
    <property type="entry name" value="UDP-Glycosyltransferase/glycogen phosphorylase"/>
    <property type="match status" value="1"/>
</dbReference>
<gene>
    <name evidence="4" type="ORF">MUG84_13185</name>
</gene>
<dbReference type="CDD" id="cd02440">
    <property type="entry name" value="AdoMet_MTases"/>
    <property type="match status" value="1"/>
</dbReference>
<dbReference type="GO" id="GO:0016757">
    <property type="term" value="F:glycosyltransferase activity"/>
    <property type="evidence" value="ECO:0007669"/>
    <property type="project" value="UniProtKB-KW"/>
</dbReference>
<evidence type="ECO:0000313" key="5">
    <source>
        <dbReference type="Proteomes" id="UP001139347"/>
    </source>
</evidence>
<accession>A0A9X1WRN1</accession>
<dbReference type="Pfam" id="PF13847">
    <property type="entry name" value="Methyltransf_31"/>
    <property type="match status" value="1"/>
</dbReference>
<keyword evidence="5" id="KW-1185">Reference proteome</keyword>
<feature type="domain" description="Methyltransferase" evidence="3">
    <location>
        <begin position="33"/>
        <end position="148"/>
    </location>
</feature>
<dbReference type="InterPro" id="IPR029063">
    <property type="entry name" value="SAM-dependent_MTases_sf"/>
</dbReference>
<feature type="coiled-coil region" evidence="1">
    <location>
        <begin position="267"/>
        <end position="343"/>
    </location>
</feature>
<dbReference type="PANTHER" id="PTHR43179:SF7">
    <property type="entry name" value="RHAMNOSYLTRANSFERASE WBBL"/>
    <property type="match status" value="1"/>
</dbReference>
<evidence type="ECO:0000313" key="4">
    <source>
        <dbReference type="EMBL" id="MCJ8012685.1"/>
    </source>
</evidence>